<organism evidence="7 8">
    <name type="scientific">Skeletonema marinoi</name>
    <dbReference type="NCBI Taxonomy" id="267567"/>
    <lineage>
        <taxon>Eukaryota</taxon>
        <taxon>Sar</taxon>
        <taxon>Stramenopiles</taxon>
        <taxon>Ochrophyta</taxon>
        <taxon>Bacillariophyta</taxon>
        <taxon>Coscinodiscophyceae</taxon>
        <taxon>Thalassiosirophycidae</taxon>
        <taxon>Thalassiosirales</taxon>
        <taxon>Skeletonemataceae</taxon>
        <taxon>Skeletonema</taxon>
        <taxon>Skeletonema marinoi-dohrnii complex</taxon>
    </lineage>
</organism>
<evidence type="ECO:0000256" key="3">
    <source>
        <dbReference type="ARBA" id="ARBA00022729"/>
    </source>
</evidence>
<gene>
    <name evidence="7" type="ORF">QTG54_007631</name>
</gene>
<evidence type="ECO:0000256" key="1">
    <source>
        <dbReference type="ARBA" id="ARBA00005855"/>
    </source>
</evidence>
<accession>A0AAD8Y9C2</accession>
<evidence type="ECO:0000256" key="2">
    <source>
        <dbReference type="ARBA" id="ARBA00022630"/>
    </source>
</evidence>
<comment type="caution">
    <text evidence="7">The sequence shown here is derived from an EMBL/GenBank/DDBJ whole genome shotgun (WGS) entry which is preliminary data.</text>
</comment>
<keyword evidence="5" id="KW-0521">NADP</keyword>
<comment type="similarity">
    <text evidence="1">Belongs to the carotenoid/retinoid oxidoreductase family. CrtISO subfamily.</text>
</comment>
<dbReference type="InterPro" id="IPR052206">
    <property type="entry name" value="Retinol_saturase"/>
</dbReference>
<sequence length="581" mass="65225">MNYNNNMNYTNDTSMTNTLLLCGTSTAAYVAYKLWKSFTLRCPNCPTSDNPTKQGFSMKQVPANLDVIIIGSGMGGLSTAALLAKQGKKVLVLEQHDIAGGNLHTFTEKGFEFDTGLHYIGGEIGETNSSVRKQLDYITDGGVEWEPMDEDAYDVAIVDDERFDFCAGWTKLKARLKKSFPDDAEAIDKYFKLVHKSTTLFPLLLVLKLLPEPLFKLAMRILPIDILQKTTKEVLDSITTNRKLQGVLTYHYGDYGEPPERGAFAMNALIASHYRSGAYYPKGGPLVIAERIIHVIEKWGGKVLVRAPVSSILIDEKKNRAYGVEVKGKRILAKTIISSVGAPKTFMGLVPASHQRAVEKCTKALMDPNVASNVSLMSMFVGINDEDHSLQLPKSNYWIHSPSWDHDKNMADYQADHNKVPALFISFSSAKDPTYDTRHPGKQVALVVGPCKFNDVEEFKDDRVKHRRKEYTEMKEKWTQIFMDGLLRHFPELSGKVDFIDFGSALTNDFYLGTHRGAVYGLAHTPERFQQHWLQCQTPIKNLLLTGQDICSCGICGALVGGYLCAYKVSFRCFWQTMLYW</sequence>
<dbReference type="EC" id="1.3.99.23" evidence="7"/>
<keyword evidence="7" id="KW-0560">Oxidoreductase</keyword>
<dbReference type="PANTHER" id="PTHR46091">
    <property type="entry name" value="BLR7054 PROTEIN"/>
    <property type="match status" value="1"/>
</dbReference>
<protein>
    <submittedName>
        <fullName evidence="7">All-trans-retinol 13,14-reductase</fullName>
        <ecNumber evidence="7">1.3.99.23</ecNumber>
    </submittedName>
</protein>
<dbReference type="GO" id="GO:0051786">
    <property type="term" value="F:all-trans-retinol 13,14-reductase activity"/>
    <property type="evidence" value="ECO:0007669"/>
    <property type="project" value="UniProtKB-EC"/>
</dbReference>
<evidence type="ECO:0000256" key="5">
    <source>
        <dbReference type="ARBA" id="ARBA00022857"/>
    </source>
</evidence>
<dbReference type="SUPFAM" id="SSF51905">
    <property type="entry name" value="FAD/NAD(P)-binding domain"/>
    <property type="match status" value="1"/>
</dbReference>
<keyword evidence="3" id="KW-0732">Signal</keyword>
<dbReference type="PANTHER" id="PTHR46091:SF3">
    <property type="entry name" value="AMINE OXIDASE DOMAIN-CONTAINING PROTEIN"/>
    <property type="match status" value="1"/>
</dbReference>
<evidence type="ECO:0000313" key="7">
    <source>
        <dbReference type="EMBL" id="KAK1742058.1"/>
    </source>
</evidence>
<reference evidence="7" key="1">
    <citation type="submission" date="2023-06" db="EMBL/GenBank/DDBJ databases">
        <title>Survivors Of The Sea: Transcriptome response of Skeletonema marinoi to long-term dormancy.</title>
        <authorList>
            <person name="Pinder M.I.M."/>
            <person name="Kourtchenko O."/>
            <person name="Robertson E.K."/>
            <person name="Larsson T."/>
            <person name="Maumus F."/>
            <person name="Osuna-Cruz C.M."/>
            <person name="Vancaester E."/>
            <person name="Stenow R."/>
            <person name="Vandepoele K."/>
            <person name="Ploug H."/>
            <person name="Bruchert V."/>
            <person name="Godhe A."/>
            <person name="Topel M."/>
        </authorList>
    </citation>
    <scope>NUCLEOTIDE SEQUENCE</scope>
    <source>
        <strain evidence="7">R05AC</strain>
    </source>
</reference>
<keyword evidence="6" id="KW-0520">NAD</keyword>
<dbReference type="Gene3D" id="3.50.50.60">
    <property type="entry name" value="FAD/NAD(P)-binding domain"/>
    <property type="match status" value="2"/>
</dbReference>
<keyword evidence="8" id="KW-1185">Reference proteome</keyword>
<evidence type="ECO:0000256" key="4">
    <source>
        <dbReference type="ARBA" id="ARBA00022827"/>
    </source>
</evidence>
<evidence type="ECO:0000256" key="6">
    <source>
        <dbReference type="ARBA" id="ARBA00023027"/>
    </source>
</evidence>
<dbReference type="Proteomes" id="UP001224775">
    <property type="component" value="Unassembled WGS sequence"/>
</dbReference>
<name>A0AAD8Y9C2_9STRA</name>
<keyword evidence="2" id="KW-0285">Flavoprotein</keyword>
<dbReference type="EMBL" id="JATAAI010000012">
    <property type="protein sequence ID" value="KAK1742058.1"/>
    <property type="molecule type" value="Genomic_DNA"/>
</dbReference>
<dbReference type="Pfam" id="PF13450">
    <property type="entry name" value="NAD_binding_8"/>
    <property type="match status" value="1"/>
</dbReference>
<keyword evidence="4" id="KW-0274">FAD</keyword>
<proteinExistence type="inferred from homology"/>
<evidence type="ECO:0000313" key="8">
    <source>
        <dbReference type="Proteomes" id="UP001224775"/>
    </source>
</evidence>
<dbReference type="InterPro" id="IPR036188">
    <property type="entry name" value="FAD/NAD-bd_sf"/>
</dbReference>
<dbReference type="AlphaFoldDB" id="A0AAD8Y9C2"/>